<protein>
    <submittedName>
        <fullName evidence="3">Uncharacterized protein</fullName>
    </submittedName>
</protein>
<feature type="compositionally biased region" description="Polar residues" evidence="1">
    <location>
        <begin position="1"/>
        <end position="12"/>
    </location>
</feature>
<comment type="caution">
    <text evidence="3">The sequence shown here is derived from an EMBL/GenBank/DDBJ whole genome shotgun (WGS) entry which is preliminary data.</text>
</comment>
<dbReference type="SUPFAM" id="SSF103473">
    <property type="entry name" value="MFS general substrate transporter"/>
    <property type="match status" value="1"/>
</dbReference>
<dbReference type="Gene3D" id="1.20.1250.20">
    <property type="entry name" value="MFS general substrate transporter like domains"/>
    <property type="match status" value="1"/>
</dbReference>
<dbReference type="PANTHER" id="PTHR11654">
    <property type="entry name" value="OLIGOPEPTIDE TRANSPORTER-RELATED"/>
    <property type="match status" value="1"/>
</dbReference>
<feature type="region of interest" description="Disordered" evidence="1">
    <location>
        <begin position="1"/>
        <end position="27"/>
    </location>
</feature>
<keyword evidence="2" id="KW-1133">Transmembrane helix</keyword>
<gene>
    <name evidence="3" type="ORF">RGQ29_000482</name>
</gene>
<accession>A0AAN7GCZ8</accession>
<organism evidence="3 4">
    <name type="scientific">Quercus rubra</name>
    <name type="common">Northern red oak</name>
    <name type="synonym">Quercus borealis</name>
    <dbReference type="NCBI Taxonomy" id="3512"/>
    <lineage>
        <taxon>Eukaryota</taxon>
        <taxon>Viridiplantae</taxon>
        <taxon>Streptophyta</taxon>
        <taxon>Embryophyta</taxon>
        <taxon>Tracheophyta</taxon>
        <taxon>Spermatophyta</taxon>
        <taxon>Magnoliopsida</taxon>
        <taxon>eudicotyledons</taxon>
        <taxon>Gunneridae</taxon>
        <taxon>Pentapetalae</taxon>
        <taxon>rosids</taxon>
        <taxon>fabids</taxon>
        <taxon>Fagales</taxon>
        <taxon>Fagaceae</taxon>
        <taxon>Quercus</taxon>
    </lineage>
</organism>
<dbReference type="AlphaFoldDB" id="A0AAN7GCZ8"/>
<dbReference type="Proteomes" id="UP001324115">
    <property type="component" value="Unassembled WGS sequence"/>
</dbReference>
<feature type="transmembrane region" description="Helical" evidence="2">
    <location>
        <begin position="35"/>
        <end position="64"/>
    </location>
</feature>
<dbReference type="EMBL" id="JAXUIC010000001">
    <property type="protein sequence ID" value="KAK4606230.1"/>
    <property type="molecule type" value="Genomic_DNA"/>
</dbReference>
<keyword evidence="4" id="KW-1185">Reference proteome</keyword>
<sequence length="185" mass="20189">MAANEFQGSSNAIEGRHSSNEKAQMSDTHSKRGGWITFFFITGTLIGLTLAAGGWGTNLVVYLIEKFHFKSIVATQIGNIVNGSTSLLPVLAAIIADSILGCYSVIWISSSFSFLVMFLICFAIKGIGKSYFTHYCTLRIYSLLKSCFSPCSSQSICQCVIRSKSLLDTTEQFTYTQSTNSLIAL</sequence>
<name>A0AAN7GCZ8_QUERU</name>
<proteinExistence type="predicted"/>
<evidence type="ECO:0000313" key="4">
    <source>
        <dbReference type="Proteomes" id="UP001324115"/>
    </source>
</evidence>
<reference evidence="3 4" key="1">
    <citation type="journal article" date="2023" name="G3 (Bethesda)">
        <title>A haplotype-resolved chromosome-scale genome for Quercus rubra L. provides insights into the genetics of adaptive traits for red oak species.</title>
        <authorList>
            <person name="Kapoor B."/>
            <person name="Jenkins J."/>
            <person name="Schmutz J."/>
            <person name="Zhebentyayeva T."/>
            <person name="Kuelheim C."/>
            <person name="Coggeshall M."/>
            <person name="Heim C."/>
            <person name="Lasky J.R."/>
            <person name="Leites L."/>
            <person name="Islam-Faridi N."/>
            <person name="Romero-Severson J."/>
            <person name="DeLeo V.L."/>
            <person name="Lucas S.M."/>
            <person name="Lazic D."/>
            <person name="Gailing O."/>
            <person name="Carlson J."/>
            <person name="Staton M."/>
        </authorList>
    </citation>
    <scope>NUCLEOTIDE SEQUENCE [LARGE SCALE GENOMIC DNA]</scope>
    <source>
        <strain evidence="3">Pseudo-F2</strain>
    </source>
</reference>
<dbReference type="InterPro" id="IPR036259">
    <property type="entry name" value="MFS_trans_sf"/>
</dbReference>
<feature type="transmembrane region" description="Helical" evidence="2">
    <location>
        <begin position="85"/>
        <end position="106"/>
    </location>
</feature>
<keyword evidence="2" id="KW-0812">Transmembrane</keyword>
<keyword evidence="2" id="KW-0472">Membrane</keyword>
<evidence type="ECO:0000313" key="3">
    <source>
        <dbReference type="EMBL" id="KAK4606230.1"/>
    </source>
</evidence>
<evidence type="ECO:0000256" key="2">
    <source>
        <dbReference type="SAM" id="Phobius"/>
    </source>
</evidence>
<feature type="transmembrane region" description="Helical" evidence="2">
    <location>
        <begin position="112"/>
        <end position="132"/>
    </location>
</feature>
<evidence type="ECO:0000256" key="1">
    <source>
        <dbReference type="SAM" id="MobiDB-lite"/>
    </source>
</evidence>